<comment type="caution">
    <text evidence="2">The sequence shown here is derived from an EMBL/GenBank/DDBJ whole genome shotgun (WGS) entry which is preliminary data.</text>
</comment>
<feature type="compositionally biased region" description="Basic residues" evidence="1">
    <location>
        <begin position="27"/>
        <end position="59"/>
    </location>
</feature>
<keyword evidence="3" id="KW-1185">Reference proteome</keyword>
<feature type="region of interest" description="Disordered" evidence="1">
    <location>
        <begin position="1"/>
        <end position="59"/>
    </location>
</feature>
<organism evidence="2 3">
    <name type="scientific">Rubinisphaera italica</name>
    <dbReference type="NCBI Taxonomy" id="2527969"/>
    <lineage>
        <taxon>Bacteria</taxon>
        <taxon>Pseudomonadati</taxon>
        <taxon>Planctomycetota</taxon>
        <taxon>Planctomycetia</taxon>
        <taxon>Planctomycetales</taxon>
        <taxon>Planctomycetaceae</taxon>
        <taxon>Rubinisphaera</taxon>
    </lineage>
</organism>
<dbReference type="AlphaFoldDB" id="A0A5C5XK02"/>
<dbReference type="Proteomes" id="UP000316095">
    <property type="component" value="Unassembled WGS sequence"/>
</dbReference>
<evidence type="ECO:0000313" key="3">
    <source>
        <dbReference type="Proteomes" id="UP000316095"/>
    </source>
</evidence>
<accession>A0A5C5XK02</accession>
<feature type="compositionally biased region" description="Basic and acidic residues" evidence="1">
    <location>
        <begin position="17"/>
        <end position="26"/>
    </location>
</feature>
<gene>
    <name evidence="2" type="ORF">Pan54_42990</name>
</gene>
<name>A0A5C5XK02_9PLAN</name>
<proteinExistence type="predicted"/>
<evidence type="ECO:0000256" key="1">
    <source>
        <dbReference type="SAM" id="MobiDB-lite"/>
    </source>
</evidence>
<evidence type="ECO:0000313" key="2">
    <source>
        <dbReference type="EMBL" id="TWT63546.1"/>
    </source>
</evidence>
<reference evidence="2 3" key="1">
    <citation type="submission" date="2019-02" db="EMBL/GenBank/DDBJ databases">
        <title>Deep-cultivation of Planctomycetes and their phenomic and genomic characterization uncovers novel biology.</title>
        <authorList>
            <person name="Wiegand S."/>
            <person name="Jogler M."/>
            <person name="Boedeker C."/>
            <person name="Pinto D."/>
            <person name="Vollmers J."/>
            <person name="Rivas-Marin E."/>
            <person name="Kohn T."/>
            <person name="Peeters S.H."/>
            <person name="Heuer A."/>
            <person name="Rast P."/>
            <person name="Oberbeckmann S."/>
            <person name="Bunk B."/>
            <person name="Jeske O."/>
            <person name="Meyerdierks A."/>
            <person name="Storesund J.E."/>
            <person name="Kallscheuer N."/>
            <person name="Luecker S."/>
            <person name="Lage O.M."/>
            <person name="Pohl T."/>
            <person name="Merkel B.J."/>
            <person name="Hornburger P."/>
            <person name="Mueller R.-W."/>
            <person name="Bruemmer F."/>
            <person name="Labrenz M."/>
            <person name="Spormann A.M."/>
            <person name="Op Den Camp H."/>
            <person name="Overmann J."/>
            <person name="Amann R."/>
            <person name="Jetten M.S.M."/>
            <person name="Mascher T."/>
            <person name="Medema M.H."/>
            <person name="Devos D.P."/>
            <person name="Kaster A.-K."/>
            <person name="Ovreas L."/>
            <person name="Rohde M."/>
            <person name="Galperin M.Y."/>
            <person name="Jogler C."/>
        </authorList>
    </citation>
    <scope>NUCLEOTIDE SEQUENCE [LARGE SCALE GENOMIC DNA]</scope>
    <source>
        <strain evidence="2 3">Pan54</strain>
    </source>
</reference>
<protein>
    <recommendedName>
        <fullName evidence="4">RNA polymerase subunit sigma</fullName>
    </recommendedName>
</protein>
<dbReference type="EMBL" id="SJPG01000001">
    <property type="protein sequence ID" value="TWT63546.1"/>
    <property type="molecule type" value="Genomic_DNA"/>
</dbReference>
<sequence>MSGPIVRTGATPEFSDGWDRIFSDKKSKPKSKKSATSKPKAVKKATKKKAAAKKKTSKK</sequence>
<evidence type="ECO:0008006" key="4">
    <source>
        <dbReference type="Google" id="ProtNLM"/>
    </source>
</evidence>
<dbReference type="RefSeq" id="WP_146505274.1">
    <property type="nucleotide sequence ID" value="NZ_SJPG01000001.1"/>
</dbReference>